<dbReference type="Pfam" id="PF08241">
    <property type="entry name" value="Methyltransf_11"/>
    <property type="match status" value="1"/>
</dbReference>
<keyword evidence="3" id="KW-1185">Reference proteome</keyword>
<evidence type="ECO:0000259" key="1">
    <source>
        <dbReference type="Pfam" id="PF08241"/>
    </source>
</evidence>
<feature type="domain" description="Methyltransferase type 11" evidence="1">
    <location>
        <begin position="41"/>
        <end position="92"/>
    </location>
</feature>
<dbReference type="AlphaFoldDB" id="A0A6I6EDZ1"/>
<dbReference type="SUPFAM" id="SSF53335">
    <property type="entry name" value="S-adenosyl-L-methionine-dependent methyltransferases"/>
    <property type="match status" value="1"/>
</dbReference>
<dbReference type="KEGG" id="ttp:E6P07_11440"/>
<evidence type="ECO:0000313" key="3">
    <source>
        <dbReference type="Proteomes" id="UP000426424"/>
    </source>
</evidence>
<accession>A0A6I6EDZ1</accession>
<dbReference type="GO" id="GO:0008757">
    <property type="term" value="F:S-adenosylmethionine-dependent methyltransferase activity"/>
    <property type="evidence" value="ECO:0007669"/>
    <property type="project" value="InterPro"/>
</dbReference>
<dbReference type="CDD" id="cd02440">
    <property type="entry name" value="AdoMet_MTases"/>
    <property type="match status" value="1"/>
</dbReference>
<organism evidence="2 3">
    <name type="scientific">Thermochromatium tepidum ATCC 43061</name>
    <dbReference type="NCBI Taxonomy" id="316276"/>
    <lineage>
        <taxon>Bacteria</taxon>
        <taxon>Pseudomonadati</taxon>
        <taxon>Pseudomonadota</taxon>
        <taxon>Gammaproteobacteria</taxon>
        <taxon>Chromatiales</taxon>
        <taxon>Chromatiaceae</taxon>
        <taxon>Thermochromatium</taxon>
    </lineage>
</organism>
<dbReference type="InterPro" id="IPR029063">
    <property type="entry name" value="SAM-dependent_MTases_sf"/>
</dbReference>
<keyword evidence="2" id="KW-0489">Methyltransferase</keyword>
<name>A0A6I6EDZ1_THETI</name>
<dbReference type="OrthoDB" id="9796760at2"/>
<dbReference type="InterPro" id="IPR013216">
    <property type="entry name" value="Methyltransf_11"/>
</dbReference>
<dbReference type="Proteomes" id="UP000426424">
    <property type="component" value="Chromosome"/>
</dbReference>
<reference evidence="2 3" key="1">
    <citation type="submission" date="2019-12" db="EMBL/GenBank/DDBJ databases">
        <title>The complete genome of the thermophilic, anoxygenic phototrophic gammaproteobacterium Thermochromatium tepidum.</title>
        <authorList>
            <person name="Sattley W.M."/>
            <person name="Swingley W.D."/>
            <person name="Burchell B.M."/>
            <person name="Gurbani S.A."/>
            <person name="Kujawa C.M."/>
            <person name="Nuccio D.A."/>
            <person name="Schladweiler J."/>
            <person name="Shaffer K.N."/>
            <person name="Stokes L.M."/>
            <person name="Touchman J.W."/>
            <person name="Blankenship R.E."/>
            <person name="Madigan M.T."/>
        </authorList>
    </citation>
    <scope>NUCLEOTIDE SEQUENCE [LARGE SCALE GENOMIC DNA]</scope>
    <source>
        <strain evidence="2 3">ATCC 43061</strain>
    </source>
</reference>
<protein>
    <submittedName>
        <fullName evidence="2">Methyltransferase domain-containing protein</fullName>
    </submittedName>
</protein>
<dbReference type="Gene3D" id="3.40.50.150">
    <property type="entry name" value="Vaccinia Virus protein VP39"/>
    <property type="match status" value="1"/>
</dbReference>
<dbReference type="EMBL" id="CP039268">
    <property type="protein sequence ID" value="QGU33536.1"/>
    <property type="molecule type" value="Genomic_DNA"/>
</dbReference>
<sequence>MPTFLHVGCGAKHKDQTTRGFNTPEWHELRLDIDPSVAPDVVGTMTDMAEVADASVDAIFSSHNLEHLEAHEVPVALQEFRRVLKPDGFAVITCPDLQSVCALVAEGKLLEPCYTAPAGPIAPIDILYGHRPALARGNRYMAHRCGFTQAVLTHTLLAVGFTHVAALRRGVAPYFDLWALASKGPMEEAALRALAAQHFPLAAPERAADAS</sequence>
<dbReference type="GO" id="GO:0032259">
    <property type="term" value="P:methylation"/>
    <property type="evidence" value="ECO:0007669"/>
    <property type="project" value="UniProtKB-KW"/>
</dbReference>
<dbReference type="RefSeq" id="WP_153975728.1">
    <property type="nucleotide sequence ID" value="NZ_CP039268.1"/>
</dbReference>
<keyword evidence="2" id="KW-0808">Transferase</keyword>
<evidence type="ECO:0000313" key="2">
    <source>
        <dbReference type="EMBL" id="QGU33536.1"/>
    </source>
</evidence>
<gene>
    <name evidence="2" type="ORF">E6P07_11440</name>
</gene>
<proteinExistence type="predicted"/>